<sequence>MIGLTMKADIMAKENGDWVSNLYQGPGRGSPQYAEAMAYGERCLEEKILPLADKRMEISGHSLGGGLAAAVCCHLDHFYPDVTLHAIIFNPAGVNSKAIAPATTSSGSLNAFAVKDEILTTLQSYTTTMPFIGSVFHHASRRLGMSAMPSSLGTIRRVAGKSPGGALGAGDRLCPSCFRCRQAIPRPFRSWQSLTGCFWRRPICPSSLKTWRTGFARSTKDALDDLSWYSTVISK</sequence>
<comment type="caution">
    <text evidence="1">The sequence shown here is derived from an EMBL/GenBank/DDBJ whole genome shotgun (WGS) entry which is preliminary data.</text>
</comment>
<name>A0ABV7S0Y7_9RHOB</name>
<protein>
    <recommendedName>
        <fullName evidence="3">Fungal lipase-like domain-containing protein</fullName>
    </recommendedName>
</protein>
<dbReference type="InterPro" id="IPR029058">
    <property type="entry name" value="AB_hydrolase_fold"/>
</dbReference>
<keyword evidence="2" id="KW-1185">Reference proteome</keyword>
<evidence type="ECO:0000313" key="2">
    <source>
        <dbReference type="Proteomes" id="UP001595596"/>
    </source>
</evidence>
<dbReference type="EMBL" id="JBHRXE010000014">
    <property type="protein sequence ID" value="MFC3569140.1"/>
    <property type="molecule type" value="Genomic_DNA"/>
</dbReference>
<gene>
    <name evidence="1" type="ORF">ACFOMP_06710</name>
</gene>
<reference evidence="2" key="1">
    <citation type="journal article" date="2019" name="Int. J. Syst. Evol. Microbiol.">
        <title>The Global Catalogue of Microorganisms (GCM) 10K type strain sequencing project: providing services to taxonomists for standard genome sequencing and annotation.</title>
        <authorList>
            <consortium name="The Broad Institute Genomics Platform"/>
            <consortium name="The Broad Institute Genome Sequencing Center for Infectious Disease"/>
            <person name="Wu L."/>
            <person name="Ma J."/>
        </authorList>
    </citation>
    <scope>NUCLEOTIDE SEQUENCE [LARGE SCALE GENOMIC DNA]</scope>
    <source>
        <strain evidence="2">VKM B-3226</strain>
    </source>
</reference>
<dbReference type="RefSeq" id="WP_379028750.1">
    <property type="nucleotide sequence ID" value="NZ_JBHRXE010000014.1"/>
</dbReference>
<organism evidence="1 2">
    <name type="scientific">Paracoccus simplex</name>
    <dbReference type="NCBI Taxonomy" id="2086346"/>
    <lineage>
        <taxon>Bacteria</taxon>
        <taxon>Pseudomonadati</taxon>
        <taxon>Pseudomonadota</taxon>
        <taxon>Alphaproteobacteria</taxon>
        <taxon>Rhodobacterales</taxon>
        <taxon>Paracoccaceae</taxon>
        <taxon>Paracoccus</taxon>
    </lineage>
</organism>
<dbReference type="Proteomes" id="UP001595596">
    <property type="component" value="Unassembled WGS sequence"/>
</dbReference>
<evidence type="ECO:0000313" key="1">
    <source>
        <dbReference type="EMBL" id="MFC3569140.1"/>
    </source>
</evidence>
<accession>A0ABV7S0Y7</accession>
<proteinExistence type="predicted"/>
<evidence type="ECO:0008006" key="3">
    <source>
        <dbReference type="Google" id="ProtNLM"/>
    </source>
</evidence>
<dbReference type="SUPFAM" id="SSF53474">
    <property type="entry name" value="alpha/beta-Hydrolases"/>
    <property type="match status" value="1"/>
</dbReference>
<dbReference type="Pfam" id="PF26363">
    <property type="entry name" value="Phospholipase-like"/>
    <property type="match status" value="1"/>
</dbReference>